<evidence type="ECO:0000256" key="3">
    <source>
        <dbReference type="ARBA" id="ARBA00010362"/>
    </source>
</evidence>
<dbReference type="RefSeq" id="XP_014485378.1">
    <property type="nucleotide sequence ID" value="XM_014629892.1"/>
</dbReference>
<dbReference type="KEGG" id="dqu:106749926"/>
<sequence length="253" mass="29547">MHTSTNFVLRGGDAAFANRQKLLFDQLSIAENRCNKHDRCEINDNEMRVDVDSCNRDTTSREHVKRRRETRRFSGKESLFKRPEGLAPRTKGFRSVPDHHRNPHKWIKYSLADVSNEDMTEKSNTQAAMSFLKELKARRKTEADESDEKMDIESCNLNAQDCKEAIFKHRKRASTSQIVFRKPQTKETENSKIVVTGSDDKPMFRNSKIILPEYVIGQKPKKIPRRNKPVVKSDRVKELRLDHLEEPDEEEHN</sequence>
<dbReference type="PANTHER" id="PTHR13445:SF3">
    <property type="entry name" value="U5 SMALL NUCLEAR RIBONUCLEOPROTEIN TSSC4"/>
    <property type="match status" value="1"/>
</dbReference>
<dbReference type="GO" id="GO:0005681">
    <property type="term" value="C:spliceosomal complex"/>
    <property type="evidence" value="ECO:0007669"/>
    <property type="project" value="UniProtKB-KW"/>
</dbReference>
<keyword evidence="8" id="KW-0539">Nucleus</keyword>
<dbReference type="Proteomes" id="UP000515204">
    <property type="component" value="Unplaced"/>
</dbReference>
<dbReference type="GO" id="GO:0005737">
    <property type="term" value="C:cytoplasm"/>
    <property type="evidence" value="ECO:0007669"/>
    <property type="project" value="UniProtKB-SubCell"/>
</dbReference>
<keyword evidence="12" id="KW-1185">Reference proteome</keyword>
<gene>
    <name evidence="13" type="primary">LOC106749926</name>
</gene>
<protein>
    <recommendedName>
        <fullName evidence="9">U5 small nuclear ribonucleoprotein TSSC4</fullName>
    </recommendedName>
</protein>
<dbReference type="GO" id="GO:0006397">
    <property type="term" value="P:mRNA processing"/>
    <property type="evidence" value="ECO:0007669"/>
    <property type="project" value="UniProtKB-KW"/>
</dbReference>
<dbReference type="AlphaFoldDB" id="A0A6P3Y4Y0"/>
<keyword evidence="5" id="KW-0507">mRNA processing</keyword>
<dbReference type="GO" id="GO:0008380">
    <property type="term" value="P:RNA splicing"/>
    <property type="evidence" value="ECO:0007669"/>
    <property type="project" value="UniProtKB-KW"/>
</dbReference>
<proteinExistence type="inferred from homology"/>
<evidence type="ECO:0000256" key="8">
    <source>
        <dbReference type="ARBA" id="ARBA00023242"/>
    </source>
</evidence>
<evidence type="ECO:0000256" key="7">
    <source>
        <dbReference type="ARBA" id="ARBA00023187"/>
    </source>
</evidence>
<accession>A0A6P3Y4Y0</accession>
<evidence type="ECO:0000256" key="6">
    <source>
        <dbReference type="ARBA" id="ARBA00022728"/>
    </source>
</evidence>
<comment type="function">
    <text evidence="10">Protein associated with the U5 snRNP, during its maturation and its post-splicing recycling and which is required for spliceosomal tri-snRNP complex assembly in the nucleus. Has a molecular sequestering activity and transiently hinders SNRNP200 binding sites for constitutive splicing factors that intervene later during the assembly of the spliceosome and splicing. Together with its molecular sequestering activity, may also function as a molecular adapter and placeholder, coordinating the assembly of the U5 snRNP and its association with the U4/U6 di-snRNP.</text>
</comment>
<evidence type="ECO:0000256" key="10">
    <source>
        <dbReference type="ARBA" id="ARBA00045970"/>
    </source>
</evidence>
<name>A0A6P3Y4Y0_DINQU</name>
<dbReference type="OrthoDB" id="1906282at2759"/>
<comment type="similarity">
    <text evidence="3">Belongs to the TSSC4 family.</text>
</comment>
<dbReference type="InterPro" id="IPR029338">
    <property type="entry name" value="TSSC4"/>
</dbReference>
<keyword evidence="6" id="KW-0747">Spliceosome</keyword>
<evidence type="ECO:0000256" key="5">
    <source>
        <dbReference type="ARBA" id="ARBA00022664"/>
    </source>
</evidence>
<keyword evidence="4" id="KW-0963">Cytoplasm</keyword>
<evidence type="ECO:0000256" key="4">
    <source>
        <dbReference type="ARBA" id="ARBA00022490"/>
    </source>
</evidence>
<feature type="region of interest" description="Disordered" evidence="11">
    <location>
        <begin position="221"/>
        <end position="253"/>
    </location>
</feature>
<evidence type="ECO:0000256" key="11">
    <source>
        <dbReference type="SAM" id="MobiDB-lite"/>
    </source>
</evidence>
<evidence type="ECO:0000313" key="12">
    <source>
        <dbReference type="Proteomes" id="UP000515204"/>
    </source>
</evidence>
<feature type="region of interest" description="Disordered" evidence="11">
    <location>
        <begin position="56"/>
        <end position="100"/>
    </location>
</feature>
<evidence type="ECO:0000256" key="9">
    <source>
        <dbReference type="ARBA" id="ARBA00035304"/>
    </source>
</evidence>
<dbReference type="GeneID" id="106749926"/>
<organism evidence="12 13">
    <name type="scientific">Dinoponera quadriceps</name>
    <name type="common">South American ant</name>
    <dbReference type="NCBI Taxonomy" id="609295"/>
    <lineage>
        <taxon>Eukaryota</taxon>
        <taxon>Metazoa</taxon>
        <taxon>Ecdysozoa</taxon>
        <taxon>Arthropoda</taxon>
        <taxon>Hexapoda</taxon>
        <taxon>Insecta</taxon>
        <taxon>Pterygota</taxon>
        <taxon>Neoptera</taxon>
        <taxon>Endopterygota</taxon>
        <taxon>Hymenoptera</taxon>
        <taxon>Apocrita</taxon>
        <taxon>Aculeata</taxon>
        <taxon>Formicoidea</taxon>
        <taxon>Formicidae</taxon>
        <taxon>Ponerinae</taxon>
        <taxon>Ponerini</taxon>
        <taxon>Dinoponera</taxon>
    </lineage>
</organism>
<evidence type="ECO:0000256" key="2">
    <source>
        <dbReference type="ARBA" id="ARBA00004496"/>
    </source>
</evidence>
<evidence type="ECO:0000256" key="1">
    <source>
        <dbReference type="ARBA" id="ARBA00004123"/>
    </source>
</evidence>
<dbReference type="PANTHER" id="PTHR13445">
    <property type="entry name" value="TUMOR SUPPRESSING SUBTRANSFERABLE CANDIDATE 4 TSSC4"/>
    <property type="match status" value="1"/>
</dbReference>
<keyword evidence="7" id="KW-0508">mRNA splicing</keyword>
<feature type="compositionally biased region" description="Basic and acidic residues" evidence="11">
    <location>
        <begin position="71"/>
        <end position="84"/>
    </location>
</feature>
<feature type="compositionally biased region" description="Basic and acidic residues" evidence="11">
    <location>
        <begin position="231"/>
        <end position="244"/>
    </location>
</feature>
<evidence type="ECO:0000313" key="13">
    <source>
        <dbReference type="RefSeq" id="XP_014485378.1"/>
    </source>
</evidence>
<reference evidence="13" key="1">
    <citation type="submission" date="2025-08" db="UniProtKB">
        <authorList>
            <consortium name="RefSeq"/>
        </authorList>
    </citation>
    <scope>IDENTIFICATION</scope>
</reference>
<comment type="subcellular location">
    <subcellularLocation>
        <location evidence="2">Cytoplasm</location>
    </subcellularLocation>
    <subcellularLocation>
        <location evidence="1">Nucleus</location>
    </subcellularLocation>
</comment>
<dbReference type="Pfam" id="PF15264">
    <property type="entry name" value="TSSC4"/>
    <property type="match status" value="1"/>
</dbReference>